<dbReference type="AlphaFoldDB" id="A0A1J1HN43"/>
<protein>
    <submittedName>
        <fullName evidence="1">CLUMA_CG001673, isoform A</fullName>
    </submittedName>
</protein>
<accession>A0A1J1HN43</accession>
<name>A0A1J1HN43_9DIPT</name>
<sequence length="78" mass="9240">MYVFRLSSKKNHAVKIQQRIFRFDQTSEDQFLSVFSLPSRFLIGFDCLVTETRENVFVSLNFIVQFRETSSKVLKNVK</sequence>
<dbReference type="Proteomes" id="UP000183832">
    <property type="component" value="Unassembled WGS sequence"/>
</dbReference>
<keyword evidence="2" id="KW-1185">Reference proteome</keyword>
<organism evidence="1 2">
    <name type="scientific">Clunio marinus</name>
    <dbReference type="NCBI Taxonomy" id="568069"/>
    <lineage>
        <taxon>Eukaryota</taxon>
        <taxon>Metazoa</taxon>
        <taxon>Ecdysozoa</taxon>
        <taxon>Arthropoda</taxon>
        <taxon>Hexapoda</taxon>
        <taxon>Insecta</taxon>
        <taxon>Pterygota</taxon>
        <taxon>Neoptera</taxon>
        <taxon>Endopterygota</taxon>
        <taxon>Diptera</taxon>
        <taxon>Nematocera</taxon>
        <taxon>Chironomoidea</taxon>
        <taxon>Chironomidae</taxon>
        <taxon>Clunio</taxon>
    </lineage>
</organism>
<reference evidence="1 2" key="1">
    <citation type="submission" date="2015-04" db="EMBL/GenBank/DDBJ databases">
        <authorList>
            <person name="Syromyatnikov M.Y."/>
            <person name="Popov V.N."/>
        </authorList>
    </citation>
    <scope>NUCLEOTIDE SEQUENCE [LARGE SCALE GENOMIC DNA]</scope>
</reference>
<evidence type="ECO:0000313" key="1">
    <source>
        <dbReference type="EMBL" id="CRK87886.1"/>
    </source>
</evidence>
<proteinExistence type="predicted"/>
<evidence type="ECO:0000313" key="2">
    <source>
        <dbReference type="Proteomes" id="UP000183832"/>
    </source>
</evidence>
<gene>
    <name evidence="1" type="ORF">CLUMA_CG001673</name>
</gene>
<dbReference type="EMBL" id="CVRI01000006">
    <property type="protein sequence ID" value="CRK87886.1"/>
    <property type="molecule type" value="Genomic_DNA"/>
</dbReference>